<dbReference type="Proteomes" id="UP000193240">
    <property type="component" value="Unassembled WGS sequence"/>
</dbReference>
<evidence type="ECO:0000313" key="4">
    <source>
        <dbReference type="Proteomes" id="UP000193240"/>
    </source>
</evidence>
<sequence>MPQPRRDDALSIMHIFDDAAYLRDALRLPVTQTEDDIDLQLVMLARESGIEDPYRFLCPVRGMSRALSTTTIGSAQSSSLSVHSHQTQSTGVTDPSRTSREQSYAKRQPPQQQQTTPTPARASIAMDSTMDYFPADFKHRHSTASAASAPPSMSSNASSLQKTSTRKKRASFLSMFRRNSSACTSPSHHRHHGKSREPKLECGHSLSPSAIRAHIKEALDAKVIPNCCGIPLPRDTLEIVLTKEETDQLQEGAVRSPELSSLRDSGYSENGMSSIDLPRPSEKKQPLAISKSMPSTPPRRVSIQLPSGNSYAMTEALSGFKDQQSEQFERVAAFESNQRKTLRAHHQCSLERLAAQHENNKDERREQHMVELENLEDAQIDAEDTLRKVQDLEIQNVAIALKHMEAYCLSSNSDPDLAHTVTEDDFKKLDRQRSIQQSLPRKHESAINVLRSRQERATKMKIQRQEAELAEMDAQYEKEKEAEEWQHAQESERLTALTEARRKRLQQRWDLKYEIWRKDWENQHSTQFDNVDWPLKTQYGGTICGIPESSEATTSIHAAAAAAAAA</sequence>
<proteinExistence type="predicted"/>
<name>A0A1Y2LQ05_EPING</name>
<keyword evidence="1" id="KW-0175">Coiled coil</keyword>
<dbReference type="InParanoid" id="A0A1Y2LQ05"/>
<feature type="compositionally biased region" description="Low complexity" evidence="2">
    <location>
        <begin position="143"/>
        <end position="159"/>
    </location>
</feature>
<keyword evidence="4" id="KW-1185">Reference proteome</keyword>
<dbReference type="STRING" id="105696.A0A1Y2LQ05"/>
<feature type="compositionally biased region" description="Low complexity" evidence="2">
    <location>
        <begin position="76"/>
        <end position="90"/>
    </location>
</feature>
<feature type="region of interest" description="Disordered" evidence="2">
    <location>
        <begin position="141"/>
        <end position="204"/>
    </location>
</feature>
<protein>
    <submittedName>
        <fullName evidence="3">Uncharacterized protein</fullName>
    </submittedName>
</protein>
<evidence type="ECO:0000313" key="3">
    <source>
        <dbReference type="EMBL" id="OSS46043.1"/>
    </source>
</evidence>
<evidence type="ECO:0000256" key="1">
    <source>
        <dbReference type="SAM" id="Coils"/>
    </source>
</evidence>
<feature type="region of interest" description="Disordered" evidence="2">
    <location>
        <begin position="246"/>
        <end position="300"/>
    </location>
</feature>
<dbReference type="OMA" id="GEFIPPR"/>
<feature type="compositionally biased region" description="Low complexity" evidence="2">
    <location>
        <begin position="108"/>
        <end position="119"/>
    </location>
</feature>
<dbReference type="AlphaFoldDB" id="A0A1Y2LQ05"/>
<feature type="coiled-coil region" evidence="1">
    <location>
        <begin position="455"/>
        <end position="482"/>
    </location>
</feature>
<feature type="compositionally biased region" description="Polar residues" evidence="2">
    <location>
        <begin position="258"/>
        <end position="273"/>
    </location>
</feature>
<gene>
    <name evidence="3" type="ORF">B5807_08209</name>
</gene>
<organism evidence="3 4">
    <name type="scientific">Epicoccum nigrum</name>
    <name type="common">Soil fungus</name>
    <name type="synonym">Epicoccum purpurascens</name>
    <dbReference type="NCBI Taxonomy" id="105696"/>
    <lineage>
        <taxon>Eukaryota</taxon>
        <taxon>Fungi</taxon>
        <taxon>Dikarya</taxon>
        <taxon>Ascomycota</taxon>
        <taxon>Pezizomycotina</taxon>
        <taxon>Dothideomycetes</taxon>
        <taxon>Pleosporomycetidae</taxon>
        <taxon>Pleosporales</taxon>
        <taxon>Pleosporineae</taxon>
        <taxon>Didymellaceae</taxon>
        <taxon>Epicoccum</taxon>
    </lineage>
</organism>
<feature type="region of interest" description="Disordered" evidence="2">
    <location>
        <begin position="76"/>
        <end position="121"/>
    </location>
</feature>
<feature type="coiled-coil region" evidence="1">
    <location>
        <begin position="358"/>
        <end position="395"/>
    </location>
</feature>
<reference evidence="3 4" key="1">
    <citation type="journal article" date="2017" name="Genome Announc.">
        <title>Genome sequence of the saprophytic ascomycete Epicoccum nigrum ICMP 19927 strain isolated from New Zealand.</title>
        <authorList>
            <person name="Fokin M."/>
            <person name="Fleetwood D."/>
            <person name="Weir B.S."/>
            <person name="Villas-Boas S.G."/>
        </authorList>
    </citation>
    <scope>NUCLEOTIDE SEQUENCE [LARGE SCALE GENOMIC DNA]</scope>
    <source>
        <strain evidence="3 4">ICMP 19927</strain>
    </source>
</reference>
<evidence type="ECO:0000256" key="2">
    <source>
        <dbReference type="SAM" id="MobiDB-lite"/>
    </source>
</evidence>
<accession>A0A1Y2LQ05</accession>
<dbReference type="EMBL" id="KZ107852">
    <property type="protein sequence ID" value="OSS46043.1"/>
    <property type="molecule type" value="Genomic_DNA"/>
</dbReference>
<feature type="compositionally biased region" description="Polar residues" evidence="2">
    <location>
        <begin position="177"/>
        <end position="186"/>
    </location>
</feature>